<reference evidence="1 2" key="1">
    <citation type="submission" date="2019-03" db="EMBL/GenBank/DDBJ databases">
        <title>Draft genome sequences of novel Actinobacteria.</title>
        <authorList>
            <person name="Sahin N."/>
            <person name="Ay H."/>
            <person name="Saygin H."/>
        </authorList>
    </citation>
    <scope>NUCLEOTIDE SEQUENCE [LARGE SCALE GENOMIC DNA]</scope>
    <source>
        <strain evidence="1 2">H3C3</strain>
    </source>
</reference>
<dbReference type="AlphaFoldDB" id="A0A4V2YZE1"/>
<dbReference type="SUPFAM" id="SSF48371">
    <property type="entry name" value="ARM repeat"/>
    <property type="match status" value="1"/>
</dbReference>
<evidence type="ECO:0000313" key="1">
    <source>
        <dbReference type="EMBL" id="TDD96817.1"/>
    </source>
</evidence>
<dbReference type="RefSeq" id="WP_131889035.1">
    <property type="nucleotide sequence ID" value="NZ_SMKU01000004.1"/>
</dbReference>
<protein>
    <submittedName>
        <fullName evidence="1">Uncharacterized protein</fullName>
    </submittedName>
</protein>
<name>A0A4V2YZE1_9ACTN</name>
<comment type="caution">
    <text evidence="1">The sequence shown here is derived from an EMBL/GenBank/DDBJ whole genome shotgun (WGS) entry which is preliminary data.</text>
</comment>
<dbReference type="Proteomes" id="UP000294513">
    <property type="component" value="Unassembled WGS sequence"/>
</dbReference>
<dbReference type="EMBL" id="SMKU01000004">
    <property type="protein sequence ID" value="TDD96817.1"/>
    <property type="molecule type" value="Genomic_DNA"/>
</dbReference>
<organism evidence="1 2">
    <name type="scientific">Actinomadura rubrisoli</name>
    <dbReference type="NCBI Taxonomy" id="2530368"/>
    <lineage>
        <taxon>Bacteria</taxon>
        <taxon>Bacillati</taxon>
        <taxon>Actinomycetota</taxon>
        <taxon>Actinomycetes</taxon>
        <taxon>Streptosporangiales</taxon>
        <taxon>Thermomonosporaceae</taxon>
        <taxon>Actinomadura</taxon>
    </lineage>
</organism>
<dbReference type="InterPro" id="IPR011990">
    <property type="entry name" value="TPR-like_helical_dom_sf"/>
</dbReference>
<gene>
    <name evidence="1" type="ORF">E1298_02225</name>
</gene>
<dbReference type="OrthoDB" id="3463653at2"/>
<dbReference type="Gene3D" id="1.25.40.10">
    <property type="entry name" value="Tetratricopeptide repeat domain"/>
    <property type="match status" value="2"/>
</dbReference>
<dbReference type="InterPro" id="IPR016024">
    <property type="entry name" value="ARM-type_fold"/>
</dbReference>
<accession>A0A4V2YZE1</accession>
<evidence type="ECO:0000313" key="2">
    <source>
        <dbReference type="Proteomes" id="UP000294513"/>
    </source>
</evidence>
<sequence>MLAELGETRAERDARVLQGRFDELLGAGPEAQAVVLAATDWWQAAGVGIPAPLLHRQAARRMATLAPGCSLTSQGFEAGLAWATAAPSLLVADDAGRYELAGGAQPWMLQRHESLVDETGRAVTPMAAVALATRVLGDYHGDRGVARSALVYALDGDDADAAALARWYLAEVDLDDGDHSAARAAFEQIIKEGHPATAPRAMLALARLEIDAGRPGAEDLLRQAIDCRHRLATPPAARLLRDMCIRRDDEAGAITAGRIAFDSEDPLLAPFDGRVLAALLVRSGELATAERVLRQVIDLDDLFESGRAVVDLARILVERGECAEAERRLTETLEWDVLHRADLQIALAGVHLVQEDLTAAEELLDKAQASGIPPGAQELARMSVMQAHIAIAREDDKTAAEIYTNLFRHPDPATRRAAHELALHAGDLLARNGPCSIPGAAPLLRHLMIEADTPVREWAAYGVGRIAESEGDTRLSGQTYRIAACGGDPDYAVRAARKLAAADLTEHDRALDSLLAILEGEAADTVAGAIAPAGTLVWRSRHLDILDRTRLVRRIHEACLRHIEAGGPHAARIALSLGALHFEVLGRPSRAIEPWEIAADGDDADIRAAAAFNLGLAHARVSHPISAVQAFHRAIATGHCDFAPKAAYALGQLAAELNDLPTATDAYLQALMSEHPEIAHRAAFHLACLIHRDQPDDAEVALQQIIDAPQAPADITGAAYAQLGRVYAENGNRKLARRFWNRGKRHADAATAAAFAKERKKIGRVTRSPR</sequence>
<dbReference type="SUPFAM" id="SSF81901">
    <property type="entry name" value="HCP-like"/>
    <property type="match status" value="1"/>
</dbReference>
<keyword evidence="2" id="KW-1185">Reference proteome</keyword>
<proteinExistence type="predicted"/>